<evidence type="ECO:0000313" key="4">
    <source>
        <dbReference type="EMBL" id="GGK39886.1"/>
    </source>
</evidence>
<evidence type="ECO:0000256" key="2">
    <source>
        <dbReference type="SAM" id="Phobius"/>
    </source>
</evidence>
<reference evidence="4" key="2">
    <citation type="submission" date="2020-09" db="EMBL/GenBank/DDBJ databases">
        <authorList>
            <person name="Sun Q."/>
            <person name="Zhou Y."/>
        </authorList>
    </citation>
    <scope>NUCLEOTIDE SEQUENCE</scope>
    <source>
        <strain evidence="4">CGMCC 4.7278</strain>
    </source>
</reference>
<organism evidence="4 5">
    <name type="scientific">Nocardia camponoti</name>
    <dbReference type="NCBI Taxonomy" id="1616106"/>
    <lineage>
        <taxon>Bacteria</taxon>
        <taxon>Bacillati</taxon>
        <taxon>Actinomycetota</taxon>
        <taxon>Actinomycetes</taxon>
        <taxon>Mycobacteriales</taxon>
        <taxon>Nocardiaceae</taxon>
        <taxon>Nocardia</taxon>
    </lineage>
</organism>
<keyword evidence="2" id="KW-1133">Transmembrane helix</keyword>
<sequence>MLKSYNELSRWYTPLEPEPDAAVEPSRVAEPEQVAPQPAEREPELTPPAQLADRRGEYSGGWSDWVDPREAEADAGEAAVVPFPWSASVDDEYEPAPVLTPSGPLRRTDARPSRGRAWLVLGISVLILVLAATGVVFLLFGRGGNGTSADPLLVTAGAATATPSRDCPTETSATTVRSAAPGGTDSGPNAILAFQHAYYVTRSGAAARAVVVPDADVSSAELIQRGIDSIPVGTTHCVRVTTLAADRFTVEVTEFRPAGAPATYTKQLVRTERVGDRTLIIGIAAA</sequence>
<dbReference type="Pfam" id="PF26527">
    <property type="entry name" value="DUF8176"/>
    <property type="match status" value="1"/>
</dbReference>
<dbReference type="InterPro" id="IPR058489">
    <property type="entry name" value="DUF8176"/>
</dbReference>
<evidence type="ECO:0000256" key="1">
    <source>
        <dbReference type="SAM" id="MobiDB-lite"/>
    </source>
</evidence>
<evidence type="ECO:0000313" key="5">
    <source>
        <dbReference type="Proteomes" id="UP000612956"/>
    </source>
</evidence>
<feature type="region of interest" description="Disordered" evidence="1">
    <location>
        <begin position="1"/>
        <end position="63"/>
    </location>
</feature>
<reference evidence="4" key="1">
    <citation type="journal article" date="2014" name="Int. J. Syst. Evol. Microbiol.">
        <title>Complete genome sequence of Corynebacterium casei LMG S-19264T (=DSM 44701T), isolated from a smear-ripened cheese.</title>
        <authorList>
            <consortium name="US DOE Joint Genome Institute (JGI-PGF)"/>
            <person name="Walter F."/>
            <person name="Albersmeier A."/>
            <person name="Kalinowski J."/>
            <person name="Ruckert C."/>
        </authorList>
    </citation>
    <scope>NUCLEOTIDE SEQUENCE</scope>
    <source>
        <strain evidence="4">CGMCC 4.7278</strain>
    </source>
</reference>
<dbReference type="AlphaFoldDB" id="A0A917QAA7"/>
<dbReference type="RefSeq" id="WP_188827546.1">
    <property type="nucleotide sequence ID" value="NZ_BMMW01000001.1"/>
</dbReference>
<name>A0A917QAA7_9NOCA</name>
<evidence type="ECO:0000259" key="3">
    <source>
        <dbReference type="Pfam" id="PF26527"/>
    </source>
</evidence>
<dbReference type="EMBL" id="BMMW01000001">
    <property type="protein sequence ID" value="GGK39886.1"/>
    <property type="molecule type" value="Genomic_DNA"/>
</dbReference>
<feature type="region of interest" description="Disordered" evidence="1">
    <location>
        <begin position="161"/>
        <end position="182"/>
    </location>
</feature>
<accession>A0A917QAA7</accession>
<feature type="transmembrane region" description="Helical" evidence="2">
    <location>
        <begin position="117"/>
        <end position="140"/>
    </location>
</feature>
<feature type="domain" description="DUF8176" evidence="3">
    <location>
        <begin position="165"/>
        <end position="283"/>
    </location>
</feature>
<proteinExistence type="predicted"/>
<dbReference type="Proteomes" id="UP000612956">
    <property type="component" value="Unassembled WGS sequence"/>
</dbReference>
<keyword evidence="2" id="KW-0812">Transmembrane</keyword>
<keyword evidence="5" id="KW-1185">Reference proteome</keyword>
<keyword evidence="2" id="KW-0472">Membrane</keyword>
<protein>
    <recommendedName>
        <fullName evidence="3">DUF8176 domain-containing protein</fullName>
    </recommendedName>
</protein>
<comment type="caution">
    <text evidence="4">The sequence shown here is derived from an EMBL/GenBank/DDBJ whole genome shotgun (WGS) entry which is preliminary data.</text>
</comment>
<gene>
    <name evidence="4" type="ORF">GCM10011591_09390</name>
</gene>